<dbReference type="InterPro" id="IPR038476">
    <property type="entry name" value="UvrC_RNase_H_dom_sf"/>
</dbReference>
<comment type="subcellular location">
    <subcellularLocation>
        <location evidence="7">Cytoplasm</location>
    </subcellularLocation>
</comment>
<evidence type="ECO:0000256" key="1">
    <source>
        <dbReference type="ARBA" id="ARBA00022490"/>
    </source>
</evidence>
<feature type="domain" description="UvrC family homology region profile" evidence="9">
    <location>
        <begin position="338"/>
        <end position="479"/>
    </location>
</feature>
<dbReference type="CDD" id="cd10434">
    <property type="entry name" value="GIY-YIG_UvrC_Cho"/>
    <property type="match status" value="1"/>
</dbReference>
<evidence type="ECO:0000256" key="3">
    <source>
        <dbReference type="ARBA" id="ARBA00022769"/>
    </source>
</evidence>
<keyword evidence="5 7" id="KW-0234">DNA repair</keyword>
<dbReference type="PANTHER" id="PTHR30562:SF1">
    <property type="entry name" value="UVRABC SYSTEM PROTEIN C"/>
    <property type="match status" value="1"/>
</dbReference>
<evidence type="ECO:0000313" key="10">
    <source>
        <dbReference type="EMBL" id="MBO8438864.1"/>
    </source>
</evidence>
<dbReference type="GO" id="GO:0003677">
    <property type="term" value="F:DNA binding"/>
    <property type="evidence" value="ECO:0007669"/>
    <property type="project" value="UniProtKB-UniRule"/>
</dbReference>
<evidence type="ECO:0000259" key="8">
    <source>
        <dbReference type="PROSITE" id="PS50164"/>
    </source>
</evidence>
<evidence type="ECO:0000313" key="11">
    <source>
        <dbReference type="Proteomes" id="UP000823636"/>
    </source>
</evidence>
<dbReference type="PROSITE" id="PS50165">
    <property type="entry name" value="UVRC"/>
    <property type="match status" value="1"/>
</dbReference>
<keyword evidence="6 7" id="KW-0742">SOS response</keyword>
<dbReference type="EMBL" id="JADIMW010000084">
    <property type="protein sequence ID" value="MBO8438864.1"/>
    <property type="molecule type" value="Genomic_DNA"/>
</dbReference>
<dbReference type="InterPro" id="IPR000305">
    <property type="entry name" value="GIY-YIG_endonuc"/>
</dbReference>
<dbReference type="Pfam" id="PF22920">
    <property type="entry name" value="UvrC_RNaseH"/>
    <property type="match status" value="1"/>
</dbReference>
<dbReference type="Pfam" id="PF08459">
    <property type="entry name" value="UvrC_RNaseH_dom"/>
    <property type="match status" value="1"/>
</dbReference>
<dbReference type="InterPro" id="IPR035901">
    <property type="entry name" value="GIY-YIG_endonuc_sf"/>
</dbReference>
<evidence type="ECO:0000256" key="7">
    <source>
        <dbReference type="HAMAP-Rule" id="MF_00203"/>
    </source>
</evidence>
<evidence type="ECO:0000256" key="2">
    <source>
        <dbReference type="ARBA" id="ARBA00022763"/>
    </source>
</evidence>
<sequence>MQQAFDRIKSIISTLPESPGVYQYFDKDGRIIYVGKAKNLKRRVSSYFNKTAQSIKTAVMLRHVADLKYIVVGSEEDALHLENSMIKEYQPRYNVLLKDDKTYPWIVVKKEHFPRIFLTRNVVKDGSKYYGPYANVNLAKVIIALIKRLYPIRSCNLMLTDDNIRRGKFSKCLEYHIKNCAAPCTGEESAETYDEYIRQARQILNGETARLSAYLKEEMLKLAGELRFEEAQKIKEKLELLENYRSKSVIVNSSVHNVDVFGYDEEDDTAYINYLHIKEGSIVQSMTISYRKRIDETREDLLMIGITELRSRFGSTAKEIIVPFETGVESSSYIAVVPQRGDKKQLLEISERNARQYKIDKLKQSEKLNPEQRTTRLLKQVAVDFRLSELPRHMECFDNSNIQGTNPVSSCVVFKDGKPAKKEYRHFNVKTVEGANDFATMYEAVYRRYKRLSEEMQPLPQLIIIDGGKGQLHFAVEALKDLNLYGKIAIAGIAKRLEEIYFPEDPVPLYIDKNSESLKVVQRMRDEAHRFGITHHRNRRSKGQVASELDSIPGIGEKTRETLLKHFKSLKRLKEATFDELVETVGAAKAQKLASYFNPSSAHGEE</sequence>
<dbReference type="AlphaFoldDB" id="A0A9D9E3H2"/>
<protein>
    <recommendedName>
        <fullName evidence="7">UvrABC system protein C</fullName>
        <shortName evidence="7">Protein UvrC</shortName>
    </recommendedName>
    <alternativeName>
        <fullName evidence="7">Excinuclease ABC subunit C</fullName>
    </alternativeName>
</protein>
<comment type="function">
    <text evidence="7">The UvrABC repair system catalyzes the recognition and processing of DNA lesions. UvrC both incises the 5' and 3' sides of the lesion. The N-terminal half is responsible for the 3' incision and the C-terminal half is responsible for the 5' incision.</text>
</comment>
<evidence type="ECO:0000256" key="5">
    <source>
        <dbReference type="ARBA" id="ARBA00023204"/>
    </source>
</evidence>
<dbReference type="Gene3D" id="1.10.150.20">
    <property type="entry name" value="5' to 3' exonuclease, C-terminal subdomain"/>
    <property type="match status" value="1"/>
</dbReference>
<dbReference type="InterPro" id="IPR001162">
    <property type="entry name" value="UvrC_RNase_H_dom"/>
</dbReference>
<comment type="similarity">
    <text evidence="7">Belongs to the UvrC family.</text>
</comment>
<evidence type="ECO:0000256" key="6">
    <source>
        <dbReference type="ARBA" id="ARBA00023236"/>
    </source>
</evidence>
<comment type="subunit">
    <text evidence="7">Interacts with UvrB in an incision complex.</text>
</comment>
<reference evidence="10" key="1">
    <citation type="submission" date="2020-10" db="EMBL/GenBank/DDBJ databases">
        <authorList>
            <person name="Gilroy R."/>
        </authorList>
    </citation>
    <scope>NUCLEOTIDE SEQUENCE</scope>
    <source>
        <strain evidence="10">G3-4614</strain>
    </source>
</reference>
<dbReference type="PANTHER" id="PTHR30562">
    <property type="entry name" value="UVRC/OXIDOREDUCTASE"/>
    <property type="match status" value="1"/>
</dbReference>
<dbReference type="GO" id="GO:0006289">
    <property type="term" value="P:nucleotide-excision repair"/>
    <property type="evidence" value="ECO:0007669"/>
    <property type="project" value="UniProtKB-UniRule"/>
</dbReference>
<dbReference type="SUPFAM" id="SSF47781">
    <property type="entry name" value="RuvA domain 2-like"/>
    <property type="match status" value="1"/>
</dbReference>
<organism evidence="10 11">
    <name type="scientific">Candidatus Caccoplasma merdipullorum</name>
    <dbReference type="NCBI Taxonomy" id="2840718"/>
    <lineage>
        <taxon>Bacteria</taxon>
        <taxon>Pseudomonadati</taxon>
        <taxon>Bacteroidota</taxon>
        <taxon>Bacteroidia</taxon>
        <taxon>Bacteroidales</taxon>
        <taxon>Bacteroidaceae</taxon>
        <taxon>Bacteroidaceae incertae sedis</taxon>
        <taxon>Candidatus Caccoplasma</taxon>
    </lineage>
</organism>
<dbReference type="GO" id="GO:0009432">
    <property type="term" value="P:SOS response"/>
    <property type="evidence" value="ECO:0007669"/>
    <property type="project" value="UniProtKB-UniRule"/>
</dbReference>
<accession>A0A9D9E3H2</accession>
<dbReference type="Proteomes" id="UP000823636">
    <property type="component" value="Unassembled WGS sequence"/>
</dbReference>
<keyword evidence="1 7" id="KW-0963">Cytoplasm</keyword>
<reference evidence="10" key="2">
    <citation type="journal article" date="2021" name="PeerJ">
        <title>Extensive microbial diversity within the chicken gut microbiome revealed by metagenomics and culture.</title>
        <authorList>
            <person name="Gilroy R."/>
            <person name="Ravi A."/>
            <person name="Getino M."/>
            <person name="Pursley I."/>
            <person name="Horton D.L."/>
            <person name="Alikhan N.F."/>
            <person name="Baker D."/>
            <person name="Gharbi K."/>
            <person name="Hall N."/>
            <person name="Watson M."/>
            <person name="Adriaenssens E.M."/>
            <person name="Foster-Nyarko E."/>
            <person name="Jarju S."/>
            <person name="Secka A."/>
            <person name="Antonio M."/>
            <person name="Oren A."/>
            <person name="Chaudhuri R.R."/>
            <person name="La Ragione R."/>
            <person name="Hildebrand F."/>
            <person name="Pallen M.J."/>
        </authorList>
    </citation>
    <scope>NUCLEOTIDE SEQUENCE</scope>
    <source>
        <strain evidence="10">G3-4614</strain>
    </source>
</reference>
<dbReference type="SUPFAM" id="SSF46600">
    <property type="entry name" value="C-terminal UvrC-binding domain of UvrB"/>
    <property type="match status" value="1"/>
</dbReference>
<dbReference type="Gene3D" id="3.30.420.340">
    <property type="entry name" value="UvrC, RNAse H endonuclease domain"/>
    <property type="match status" value="1"/>
</dbReference>
<dbReference type="GO" id="GO:0009380">
    <property type="term" value="C:excinuclease repair complex"/>
    <property type="evidence" value="ECO:0007669"/>
    <property type="project" value="InterPro"/>
</dbReference>
<feature type="domain" description="GIY-YIG" evidence="8">
    <location>
        <begin position="17"/>
        <end position="95"/>
    </location>
</feature>
<evidence type="ECO:0000259" key="9">
    <source>
        <dbReference type="PROSITE" id="PS50165"/>
    </source>
</evidence>
<keyword evidence="3 7" id="KW-0228">DNA excision</keyword>
<dbReference type="Pfam" id="PF14520">
    <property type="entry name" value="HHH_5"/>
    <property type="match status" value="1"/>
</dbReference>
<dbReference type="InterPro" id="IPR036876">
    <property type="entry name" value="UVR_dom_sf"/>
</dbReference>
<dbReference type="PROSITE" id="PS50164">
    <property type="entry name" value="GIY_YIG"/>
    <property type="match status" value="1"/>
</dbReference>
<dbReference type="GO" id="GO:0005737">
    <property type="term" value="C:cytoplasm"/>
    <property type="evidence" value="ECO:0007669"/>
    <property type="project" value="UniProtKB-SubCell"/>
</dbReference>
<gene>
    <name evidence="7 10" type="primary">uvrC</name>
    <name evidence="10" type="ORF">IAC54_08240</name>
</gene>
<keyword evidence="4 7" id="KW-0267">Excision nuclease</keyword>
<dbReference type="SMART" id="SM00465">
    <property type="entry name" value="GIYc"/>
    <property type="match status" value="1"/>
</dbReference>
<dbReference type="HAMAP" id="MF_00203">
    <property type="entry name" value="UvrC"/>
    <property type="match status" value="1"/>
</dbReference>
<dbReference type="Gene3D" id="3.40.1440.10">
    <property type="entry name" value="GIY-YIG endonuclease"/>
    <property type="match status" value="1"/>
</dbReference>
<dbReference type="InterPro" id="IPR050066">
    <property type="entry name" value="UvrABC_protein_C"/>
</dbReference>
<dbReference type="FunFam" id="3.40.1440.10:FF:000001">
    <property type="entry name" value="UvrABC system protein C"/>
    <property type="match status" value="1"/>
</dbReference>
<dbReference type="SUPFAM" id="SSF82771">
    <property type="entry name" value="GIY-YIG endonuclease"/>
    <property type="match status" value="1"/>
</dbReference>
<dbReference type="InterPro" id="IPR010994">
    <property type="entry name" value="RuvA_2-like"/>
</dbReference>
<evidence type="ECO:0000256" key="4">
    <source>
        <dbReference type="ARBA" id="ARBA00022881"/>
    </source>
</evidence>
<dbReference type="InterPro" id="IPR047296">
    <property type="entry name" value="GIY-YIG_UvrC_Cho"/>
</dbReference>
<dbReference type="Pfam" id="PF01541">
    <property type="entry name" value="GIY-YIG"/>
    <property type="match status" value="1"/>
</dbReference>
<keyword evidence="2 7" id="KW-0227">DNA damage</keyword>
<dbReference type="InterPro" id="IPR004791">
    <property type="entry name" value="UvrC"/>
</dbReference>
<name>A0A9D9E3H2_9BACT</name>
<dbReference type="NCBIfam" id="TIGR00194">
    <property type="entry name" value="uvrC"/>
    <property type="match status" value="1"/>
</dbReference>
<proteinExistence type="inferred from homology"/>
<comment type="caution">
    <text evidence="10">The sequence shown here is derived from an EMBL/GenBank/DDBJ whole genome shotgun (WGS) entry which is preliminary data.</text>
</comment>
<dbReference type="GO" id="GO:0009381">
    <property type="term" value="F:excinuclease ABC activity"/>
    <property type="evidence" value="ECO:0007669"/>
    <property type="project" value="UniProtKB-UniRule"/>
</dbReference>